<name>A0A9P0VP69_ACAOB</name>
<proteinExistence type="predicted"/>
<keyword evidence="2" id="KW-1185">Reference proteome</keyword>
<evidence type="ECO:0000313" key="1">
    <source>
        <dbReference type="EMBL" id="CAH2016781.1"/>
    </source>
</evidence>
<sequence length="165" mass="19100">MNRIYLKDIVQITARRGQYYLLFKTSHSEWEPNNCLYFLQFKATKPNGMKLPEPLHKPRGFPSEKKEHILKVLNTIMPENRKDFWRNIPARTDSSVGYTCTFRKRLVFCEVLWVVKDIMAEELAKSLGAIASILENLQRKVDDNGTQSSAAVNPKNSYFVGLAQF</sequence>
<dbReference type="AlphaFoldDB" id="A0A9P0VP69"/>
<reference evidence="1" key="1">
    <citation type="submission" date="2022-03" db="EMBL/GenBank/DDBJ databases">
        <authorList>
            <person name="Sayadi A."/>
        </authorList>
    </citation>
    <scope>NUCLEOTIDE SEQUENCE</scope>
</reference>
<dbReference type="EMBL" id="CAKOFQ010009013">
    <property type="protein sequence ID" value="CAH2016781.1"/>
    <property type="molecule type" value="Genomic_DNA"/>
</dbReference>
<dbReference type="Proteomes" id="UP001152888">
    <property type="component" value="Unassembled WGS sequence"/>
</dbReference>
<protein>
    <submittedName>
        <fullName evidence="1">Uncharacterized protein</fullName>
    </submittedName>
</protein>
<dbReference type="OrthoDB" id="6751220at2759"/>
<organism evidence="1 2">
    <name type="scientific">Acanthoscelides obtectus</name>
    <name type="common">Bean weevil</name>
    <name type="synonym">Bruchus obtectus</name>
    <dbReference type="NCBI Taxonomy" id="200917"/>
    <lineage>
        <taxon>Eukaryota</taxon>
        <taxon>Metazoa</taxon>
        <taxon>Ecdysozoa</taxon>
        <taxon>Arthropoda</taxon>
        <taxon>Hexapoda</taxon>
        <taxon>Insecta</taxon>
        <taxon>Pterygota</taxon>
        <taxon>Neoptera</taxon>
        <taxon>Endopterygota</taxon>
        <taxon>Coleoptera</taxon>
        <taxon>Polyphaga</taxon>
        <taxon>Cucujiformia</taxon>
        <taxon>Chrysomeloidea</taxon>
        <taxon>Chrysomelidae</taxon>
        <taxon>Bruchinae</taxon>
        <taxon>Bruchini</taxon>
        <taxon>Acanthoscelides</taxon>
    </lineage>
</organism>
<comment type="caution">
    <text evidence="1">The sequence shown here is derived from an EMBL/GenBank/DDBJ whole genome shotgun (WGS) entry which is preliminary data.</text>
</comment>
<accession>A0A9P0VP69</accession>
<gene>
    <name evidence="1" type="ORF">ACAOBT_LOCUS35595</name>
</gene>
<evidence type="ECO:0000313" key="2">
    <source>
        <dbReference type="Proteomes" id="UP001152888"/>
    </source>
</evidence>